<dbReference type="InterPro" id="IPR050534">
    <property type="entry name" value="Coronavir_polyprotein_1ab"/>
</dbReference>
<reference evidence="10 11" key="1">
    <citation type="submission" date="2016-10" db="EMBL/GenBank/DDBJ databases">
        <authorList>
            <person name="de Groot N.N."/>
        </authorList>
    </citation>
    <scope>NUCLEOTIDE SEQUENCE [LARGE SCALE GENOMIC DNA]</scope>
    <source>
        <strain evidence="10 11">DSM 45610</strain>
    </source>
</reference>
<dbReference type="Gene3D" id="3.40.960.10">
    <property type="entry name" value="VSR Endonuclease"/>
    <property type="match status" value="1"/>
</dbReference>
<evidence type="ECO:0000313" key="11">
    <source>
        <dbReference type="Proteomes" id="UP000198534"/>
    </source>
</evidence>
<dbReference type="SUPFAM" id="SSF52540">
    <property type="entry name" value="P-loop containing nucleoside triphosphate hydrolases"/>
    <property type="match status" value="1"/>
</dbReference>
<dbReference type="PANTHER" id="PTHR43788">
    <property type="entry name" value="DNA2/NAM7 HELICASE FAMILY MEMBER"/>
    <property type="match status" value="1"/>
</dbReference>
<feature type="domain" description="DNA2/NAM7 helicase-like C-terminal" evidence="8">
    <location>
        <begin position="1119"/>
        <end position="1284"/>
    </location>
</feature>
<evidence type="ECO:0000256" key="4">
    <source>
        <dbReference type="ARBA" id="ARBA00022806"/>
    </source>
</evidence>
<dbReference type="PANTHER" id="PTHR43788:SF8">
    <property type="entry name" value="DNA-BINDING PROTEIN SMUBP-2"/>
    <property type="match status" value="1"/>
</dbReference>
<dbReference type="Pfam" id="PF18741">
    <property type="entry name" value="MTES_1575"/>
    <property type="match status" value="1"/>
</dbReference>
<proteinExistence type="inferred from homology"/>
<feature type="domain" description="DNA2/NAM7 helicase helicase" evidence="7">
    <location>
        <begin position="353"/>
        <end position="498"/>
    </location>
</feature>
<dbReference type="InterPro" id="IPR041677">
    <property type="entry name" value="DNA2/NAM7_AAA_11"/>
</dbReference>
<dbReference type="GO" id="GO:0016787">
    <property type="term" value="F:hydrolase activity"/>
    <property type="evidence" value="ECO:0007669"/>
    <property type="project" value="UniProtKB-KW"/>
</dbReference>
<feature type="domain" description="DNA2/NAM7 helicase helicase" evidence="7">
    <location>
        <begin position="907"/>
        <end position="1074"/>
    </location>
</feature>
<keyword evidence="2" id="KW-0547">Nucleotide-binding</keyword>
<evidence type="ECO:0000256" key="5">
    <source>
        <dbReference type="ARBA" id="ARBA00022840"/>
    </source>
</evidence>
<comment type="similarity">
    <text evidence="1">Belongs to the DNA2/NAM7 helicase family.</text>
</comment>
<dbReference type="InterPro" id="IPR047187">
    <property type="entry name" value="SF1_C_Upf1"/>
</dbReference>
<keyword evidence="3" id="KW-0378">Hydrolase</keyword>
<evidence type="ECO:0000259" key="9">
    <source>
        <dbReference type="Pfam" id="PF18741"/>
    </source>
</evidence>
<evidence type="ECO:0000256" key="6">
    <source>
        <dbReference type="SAM" id="Coils"/>
    </source>
</evidence>
<dbReference type="InterPro" id="IPR027417">
    <property type="entry name" value="P-loop_NTPase"/>
</dbReference>
<dbReference type="OrthoDB" id="9757917at2"/>
<dbReference type="InterPro" id="IPR041679">
    <property type="entry name" value="DNA2/NAM7-like_C"/>
</dbReference>
<dbReference type="Proteomes" id="UP000198534">
    <property type="component" value="Unassembled WGS sequence"/>
</dbReference>
<evidence type="ECO:0000256" key="2">
    <source>
        <dbReference type="ARBA" id="ARBA00022741"/>
    </source>
</evidence>
<dbReference type="SUPFAM" id="SSF52980">
    <property type="entry name" value="Restriction endonuclease-like"/>
    <property type="match status" value="1"/>
</dbReference>
<dbReference type="InterPro" id="IPR011335">
    <property type="entry name" value="Restrct_endonuc-II-like"/>
</dbReference>
<gene>
    <name evidence="10" type="ORF">SAMN05444487_112125</name>
</gene>
<dbReference type="Pfam" id="PF13086">
    <property type="entry name" value="AAA_11"/>
    <property type="match status" value="2"/>
</dbReference>
<name>A0A1H3A4Q0_9BACL</name>
<evidence type="ECO:0000259" key="7">
    <source>
        <dbReference type="Pfam" id="PF13086"/>
    </source>
</evidence>
<dbReference type="InterPro" id="IPR049468">
    <property type="entry name" value="Restrct_endonuc-II-like_dom"/>
</dbReference>
<dbReference type="GO" id="GO:0005524">
    <property type="term" value="F:ATP binding"/>
    <property type="evidence" value="ECO:0007669"/>
    <property type="project" value="UniProtKB-KW"/>
</dbReference>
<protein>
    <submittedName>
        <fullName evidence="10">AAA domain-containing protein</fullName>
    </submittedName>
</protein>
<keyword evidence="6" id="KW-0175">Coiled coil</keyword>
<accession>A0A1H3A4Q0</accession>
<dbReference type="EMBL" id="FNNQ01000012">
    <property type="protein sequence ID" value="SDX24583.1"/>
    <property type="molecule type" value="Genomic_DNA"/>
</dbReference>
<keyword evidence="11" id="KW-1185">Reference proteome</keyword>
<evidence type="ECO:0000256" key="1">
    <source>
        <dbReference type="ARBA" id="ARBA00007913"/>
    </source>
</evidence>
<feature type="coiled-coil region" evidence="6">
    <location>
        <begin position="434"/>
        <end position="480"/>
    </location>
</feature>
<sequence>MMYVTANPQQLFNYLLAIKQMEHRSIRHIKNYEEYRYLDDLPQGEGCWLFGKGSDTEAWMEVGWLEIEKIPETDPLFIQWLKGDPTTESTLPQVYEEMEVTDQIEGATNVKKVRFEEDSARVSAYADWLSHWKEWSQESKRRRAIQGIYDKLYSIHNQLERGDEVYEVSLGHGLLRWDHPKESIAHPLLVTPLEIFYDASKASFILKPTQKETRVDVDLLQGLDLPHEKELLSQINQGQAKASVDPRDESEAHLLYQEIACSLHPEGKFQPESTLVKGTEHPVILDRPVWFIRKRIGKLWIEEFNRTIQALDDGLTVPVPIQSLLQTEVIHPNDEEQEAWAPIAEELYFPLPTNEEQRGVVRKLSQRHGVVVQGPPGTGKSHTIANLISHLLAHGKKVLVTSQKEPALRVLADKIPAEIRSLCVSVLGGDSQSLREVEASIESISQQMDSVDTNRLAEQIQRNRQKLRTLRDRMAKGKAELHRSASRNHEPIEWKGEQWKPMDAARLLTAEEKKDGWFPDEVTGNPPIKDADLARLWRLAATLPREAPEVARYRLPEKEKLLSPAIFEERLKEGEELKRKAEISQGLLNRYPVLRDQVECRGFSKLLDPVLQQKGMLETLWLRGVVEDALAGGERQRVWSDLVVSIQGGVSELATLYDRLAEHALELPDIPLVELKEDLKSIRGRLTSGKGLGKMYFMTSGRKLRYLLDETLVDGRGIRTPEDIELLQDLVTYREKRERLVHKWNMVVNEVDGPTLHVDEIRLIPQLDDHRRLIEKARGFADSLTPLREWVEQKFATRSYSWSNPGLLEEWANAAGAALRDYRWKEWLNAYEKEAEAWLALSRTIGSHPICDLLAEAWRSCDVEEWYEAHGEAERLIDIQDRFNELTRMIRPLEEAAPIWTRRILERLGNPGPYPERWKEAWHWKRVHTQLKQIHELDPAQIQRDIHEAEKMERRVIQEIVADSAWREQLLRITEQERRSLHAWKQKIKRIGKGTGKYADKYRREAREEMEQCQSAIPVWVMPIHRVIENLSLTNERFDVVIVDESSQCDLFFLAALMRADRAVVVGDDQQISPQSIGTNQEVVRALMTDYLEGLPQSSSLDTLTSLYDIAIRVFGGHLMLREHFRSVPEIVQFSNELSYHGEIVPLRIPTIHEQMSPPVLAQRIQGRRDPLVEINRMEAEAIVADIARMVEDPVFKGQSMGVITLLGQKQAPLIEQKLRETIGEEEMVKRKIQCGDAYTFQGDERDIIFLSMVIADNVRYMPLTKVDARQRLNVAVSRARNQLRLYHSVDLAQLHPKDFRHTLLKYCLDPKLVQEKREDNPSRCESDLERDVLEMVMAKGYRVRPQVQVGHERYCIDLVIEGEFTRLAVECDGDQWHGMDTWEYDMIRQKTLERAGWTFWRIRGSQFYRNPDEAMAPLWEKLQEMGIEQELMYQH</sequence>
<dbReference type="CDD" id="cd18808">
    <property type="entry name" value="SF1_C_Upf1"/>
    <property type="match status" value="1"/>
</dbReference>
<organism evidence="10 11">
    <name type="scientific">Marininema mesophilum</name>
    <dbReference type="NCBI Taxonomy" id="1048340"/>
    <lineage>
        <taxon>Bacteria</taxon>
        <taxon>Bacillati</taxon>
        <taxon>Bacillota</taxon>
        <taxon>Bacilli</taxon>
        <taxon>Bacillales</taxon>
        <taxon>Thermoactinomycetaceae</taxon>
        <taxon>Marininema</taxon>
    </lineage>
</organism>
<evidence type="ECO:0000259" key="8">
    <source>
        <dbReference type="Pfam" id="PF13087"/>
    </source>
</evidence>
<dbReference type="GO" id="GO:0043139">
    <property type="term" value="F:5'-3' DNA helicase activity"/>
    <property type="evidence" value="ECO:0007669"/>
    <property type="project" value="TreeGrafter"/>
</dbReference>
<evidence type="ECO:0000256" key="3">
    <source>
        <dbReference type="ARBA" id="ARBA00022801"/>
    </source>
</evidence>
<keyword evidence="4" id="KW-0347">Helicase</keyword>
<dbReference type="Gene3D" id="3.40.50.300">
    <property type="entry name" value="P-loop containing nucleotide triphosphate hydrolases"/>
    <property type="match status" value="3"/>
</dbReference>
<dbReference type="Pfam" id="PF13087">
    <property type="entry name" value="AAA_12"/>
    <property type="match status" value="1"/>
</dbReference>
<dbReference type="STRING" id="1048340.SAMN05444487_112125"/>
<evidence type="ECO:0000313" key="10">
    <source>
        <dbReference type="EMBL" id="SDX24583.1"/>
    </source>
</evidence>
<keyword evidence="5" id="KW-0067">ATP-binding</keyword>
<feature type="domain" description="Restriction endonuclease type II-like" evidence="9">
    <location>
        <begin position="1330"/>
        <end position="1423"/>
    </location>
</feature>